<proteinExistence type="predicted"/>
<evidence type="ECO:0000313" key="2">
    <source>
        <dbReference type="EMBL" id="KAH0773264.1"/>
    </source>
</evidence>
<dbReference type="EMBL" id="JAIVGD010000005">
    <property type="protein sequence ID" value="KAH0773264.1"/>
    <property type="molecule type" value="Genomic_DNA"/>
</dbReference>
<name>A0ABQ7VZV6_SOLTU</name>
<sequence>MHLIGWDTVTKNKEEGVIGIQKCELRNRALHATLAWRTFRNPNSLWSRILTSKYLKNVNPPKGKRVVSRTWKNIQKGWEVCQKVSRWVIHRGDKVSFMKDTWIPHSPAIDKIIHGVFTEGELSLKIRDIYGNGIWNLDYLYFYLSDDLKATIRYYHIPYNIPKRDSMIWGPTSDGIFSTCSAYDLISKDNSSKNQTQGKQFEWIWKTKAPNKIRTFLWLFHHERLPTNHSLHQKGLNVNPSCHFGSSPKKDTNHTFFDCPTASKFWRNIIGSSKTTWAMNVNTNN</sequence>
<reference evidence="2 3" key="1">
    <citation type="journal article" date="2021" name="bioRxiv">
        <title>Chromosome-scale and haplotype-resolved genome assembly of a tetraploid potato cultivar.</title>
        <authorList>
            <person name="Sun H."/>
            <person name="Jiao W.-B."/>
            <person name="Krause K."/>
            <person name="Campoy J.A."/>
            <person name="Goel M."/>
            <person name="Folz-Donahue K."/>
            <person name="Kukat C."/>
            <person name="Huettel B."/>
            <person name="Schneeberger K."/>
        </authorList>
    </citation>
    <scope>NUCLEOTIDE SEQUENCE [LARGE SCALE GENOMIC DNA]</scope>
    <source>
        <strain evidence="2">SolTubOtavaFocal</strain>
        <tissue evidence="2">Leaves</tissue>
    </source>
</reference>
<protein>
    <recommendedName>
        <fullName evidence="1">Reverse transcriptase zinc-binding domain-containing protein</fullName>
    </recommendedName>
</protein>
<organism evidence="2 3">
    <name type="scientific">Solanum tuberosum</name>
    <name type="common">Potato</name>
    <dbReference type="NCBI Taxonomy" id="4113"/>
    <lineage>
        <taxon>Eukaryota</taxon>
        <taxon>Viridiplantae</taxon>
        <taxon>Streptophyta</taxon>
        <taxon>Embryophyta</taxon>
        <taxon>Tracheophyta</taxon>
        <taxon>Spermatophyta</taxon>
        <taxon>Magnoliopsida</taxon>
        <taxon>eudicotyledons</taxon>
        <taxon>Gunneridae</taxon>
        <taxon>Pentapetalae</taxon>
        <taxon>asterids</taxon>
        <taxon>lamiids</taxon>
        <taxon>Solanales</taxon>
        <taxon>Solanaceae</taxon>
        <taxon>Solanoideae</taxon>
        <taxon>Solaneae</taxon>
        <taxon>Solanum</taxon>
    </lineage>
</organism>
<comment type="caution">
    <text evidence="2">The sequence shown here is derived from an EMBL/GenBank/DDBJ whole genome shotgun (WGS) entry which is preliminary data.</text>
</comment>
<evidence type="ECO:0000259" key="1">
    <source>
        <dbReference type="Pfam" id="PF13966"/>
    </source>
</evidence>
<dbReference type="InterPro" id="IPR026960">
    <property type="entry name" value="RVT-Znf"/>
</dbReference>
<keyword evidence="3" id="KW-1185">Reference proteome</keyword>
<dbReference type="Pfam" id="PF13966">
    <property type="entry name" value="zf-RVT"/>
    <property type="match status" value="1"/>
</dbReference>
<gene>
    <name evidence="2" type="ORF">KY290_010401</name>
</gene>
<dbReference type="Proteomes" id="UP000826656">
    <property type="component" value="Unassembled WGS sequence"/>
</dbReference>
<dbReference type="PANTHER" id="PTHR33116">
    <property type="entry name" value="REVERSE TRANSCRIPTASE ZINC-BINDING DOMAIN-CONTAINING PROTEIN-RELATED-RELATED"/>
    <property type="match status" value="1"/>
</dbReference>
<evidence type="ECO:0000313" key="3">
    <source>
        <dbReference type="Proteomes" id="UP000826656"/>
    </source>
</evidence>
<dbReference type="PANTHER" id="PTHR33116:SF86">
    <property type="entry name" value="REVERSE TRANSCRIPTASE DOMAIN-CONTAINING PROTEIN"/>
    <property type="match status" value="1"/>
</dbReference>
<accession>A0ABQ7VZV6</accession>
<feature type="domain" description="Reverse transcriptase zinc-binding" evidence="1">
    <location>
        <begin position="177"/>
        <end position="266"/>
    </location>
</feature>